<organism evidence="1">
    <name type="scientific">viral metagenome</name>
    <dbReference type="NCBI Taxonomy" id="1070528"/>
    <lineage>
        <taxon>unclassified sequences</taxon>
        <taxon>metagenomes</taxon>
        <taxon>organismal metagenomes</taxon>
    </lineage>
</organism>
<dbReference type="EMBL" id="MN739055">
    <property type="protein sequence ID" value="QHS86431.1"/>
    <property type="molecule type" value="Genomic_DNA"/>
</dbReference>
<dbReference type="AlphaFoldDB" id="A0A6C0B3Q5"/>
<sequence length="241" mass="27426">MIIRGNESFDIPVYDSEQATYNIGDILNTPWYWTGGNWPIKKLRPDHQNAVDHHKGSIGNIYFSSRPEDEDIPNEDRIRESTDEYIKRNGEKFQHLIDIVSNEKTLTAHIRSGDSGVIDEGTVEKIKGLASDYDKIFILSGIHSDKNWFTDIEQPKTTLNQSLDIIKAALGDKAIFDFSNADVHLCLMRKASNLFLHKGGFSMLGGILFQGKNLYISNLIESRQKEHYTKHLSKNANIVIF</sequence>
<reference evidence="1" key="1">
    <citation type="journal article" date="2020" name="Nature">
        <title>Giant virus diversity and host interactions through global metagenomics.</title>
        <authorList>
            <person name="Schulz F."/>
            <person name="Roux S."/>
            <person name="Paez-Espino D."/>
            <person name="Jungbluth S."/>
            <person name="Walsh D.A."/>
            <person name="Denef V.J."/>
            <person name="McMahon K.D."/>
            <person name="Konstantinidis K.T."/>
            <person name="Eloe-Fadrosh E.A."/>
            <person name="Kyrpides N.C."/>
            <person name="Woyke T."/>
        </authorList>
    </citation>
    <scope>NUCLEOTIDE SEQUENCE</scope>
    <source>
        <strain evidence="1">GVMAG-M-3300009187-29</strain>
    </source>
</reference>
<accession>A0A6C0B3Q5</accession>
<name>A0A6C0B3Q5_9ZZZZ</name>
<protein>
    <submittedName>
        <fullName evidence="1">Uncharacterized protein</fullName>
    </submittedName>
</protein>
<proteinExistence type="predicted"/>
<evidence type="ECO:0000313" key="1">
    <source>
        <dbReference type="EMBL" id="QHS86431.1"/>
    </source>
</evidence>